<sequence length="430" mass="50036">MDSPRNIMWDPRVYRGSVAARQREELKAVRREILAREAEERYRMEVIRNRLNLALGDSNYTFPASRLFMPAQPRRIARLAGRMGRRPAITEWPAEAIMERERRLRNEPLSPITKKTTTTKTTTRTTAITVEAPEYRAINGLPEMSVHIDHKKSGKTKINFRNVRFVPIHEADEHKPHKVVPTLQPEESEFVARRIGRKHFSEAFTPPTTAYGPIVCNEVAVQTEEIFEEAFGPLIAEMAQSAIEDALRNLREEEEFLRLGAQNEKLFDLVLAEKQKNTVLSMNILDHLRIESQLAHDKQVAVWRLEAIESHSIAVQMLEEIIDSSMRNLTNRSIIDCSDKRSVAADTRQLEKDRLKMNLAIAEVEKDFFPYIYARAEKIFIHRLTDSYLRDALFCKDRRFREEARQRLNTQIAEYNQLMRRSKSSPREKA</sequence>
<reference evidence="2" key="1">
    <citation type="submission" date="2022-11" db="UniProtKB">
        <authorList>
            <consortium name="WormBaseParasite"/>
        </authorList>
    </citation>
    <scope>IDENTIFICATION</scope>
</reference>
<accession>A0A914DQB2</accession>
<dbReference type="Proteomes" id="UP000887540">
    <property type="component" value="Unplaced"/>
</dbReference>
<organism evidence="1 2">
    <name type="scientific">Acrobeloides nanus</name>
    <dbReference type="NCBI Taxonomy" id="290746"/>
    <lineage>
        <taxon>Eukaryota</taxon>
        <taxon>Metazoa</taxon>
        <taxon>Ecdysozoa</taxon>
        <taxon>Nematoda</taxon>
        <taxon>Chromadorea</taxon>
        <taxon>Rhabditida</taxon>
        <taxon>Tylenchina</taxon>
        <taxon>Cephalobomorpha</taxon>
        <taxon>Cephaloboidea</taxon>
        <taxon>Cephalobidae</taxon>
        <taxon>Acrobeloides</taxon>
    </lineage>
</organism>
<keyword evidence="1" id="KW-1185">Reference proteome</keyword>
<dbReference type="AlphaFoldDB" id="A0A914DQB2"/>
<name>A0A914DQB2_9BILA</name>
<evidence type="ECO:0000313" key="1">
    <source>
        <dbReference type="Proteomes" id="UP000887540"/>
    </source>
</evidence>
<dbReference type="WBParaSite" id="ACRNAN_scaffold3210.g23088.t1">
    <property type="protein sequence ID" value="ACRNAN_scaffold3210.g23088.t1"/>
    <property type="gene ID" value="ACRNAN_scaffold3210.g23088"/>
</dbReference>
<evidence type="ECO:0000313" key="2">
    <source>
        <dbReference type="WBParaSite" id="ACRNAN_scaffold3210.g23088.t1"/>
    </source>
</evidence>
<protein>
    <submittedName>
        <fullName evidence="2">Uncharacterized protein</fullName>
    </submittedName>
</protein>
<proteinExistence type="predicted"/>